<dbReference type="InterPro" id="IPR053247">
    <property type="entry name" value="GPCR_GPR1/git3-like"/>
</dbReference>
<dbReference type="PANTHER" id="PTHR42058">
    <property type="entry name" value="G_PROTEIN_RECEP_F2_4 DOMAIN-CONTAINING PROTEIN"/>
    <property type="match status" value="1"/>
</dbReference>
<dbReference type="PROSITE" id="PS50261">
    <property type="entry name" value="G_PROTEIN_RECEP_F2_4"/>
    <property type="match status" value="1"/>
</dbReference>
<feature type="region of interest" description="Disordered" evidence="5">
    <location>
        <begin position="499"/>
        <end position="590"/>
    </location>
</feature>
<dbReference type="STRING" id="656061.D5GIU3"/>
<evidence type="ECO:0000256" key="1">
    <source>
        <dbReference type="ARBA" id="ARBA00004141"/>
    </source>
</evidence>
<feature type="transmembrane region" description="Helical" evidence="6">
    <location>
        <begin position="400"/>
        <end position="420"/>
    </location>
</feature>
<dbReference type="OMA" id="LGPKFMW"/>
<dbReference type="GO" id="GO:0016020">
    <property type="term" value="C:membrane"/>
    <property type="evidence" value="ECO:0007669"/>
    <property type="project" value="UniProtKB-SubCell"/>
</dbReference>
<keyword evidence="4 6" id="KW-0472">Membrane</keyword>
<dbReference type="GO" id="GO:0007166">
    <property type="term" value="P:cell surface receptor signaling pathway"/>
    <property type="evidence" value="ECO:0007669"/>
    <property type="project" value="InterPro"/>
</dbReference>
<dbReference type="Pfam" id="PF00002">
    <property type="entry name" value="7tm_2"/>
    <property type="match status" value="1"/>
</dbReference>
<feature type="transmembrane region" description="Helical" evidence="6">
    <location>
        <begin position="252"/>
        <end position="275"/>
    </location>
</feature>
<dbReference type="InterPro" id="IPR000832">
    <property type="entry name" value="GPCR_2_secretin-like"/>
</dbReference>
<gene>
    <name evidence="8" type="ORF">GSTUM_00008690001</name>
</gene>
<dbReference type="EMBL" id="FN430329">
    <property type="protein sequence ID" value="CAZ84436.1"/>
    <property type="molecule type" value="Genomic_DNA"/>
</dbReference>
<keyword evidence="9" id="KW-1185">Reference proteome</keyword>
<protein>
    <submittedName>
        <fullName evidence="8">(Perigord truffle) hypothetical protein</fullName>
    </submittedName>
</protein>
<evidence type="ECO:0000313" key="8">
    <source>
        <dbReference type="EMBL" id="CAZ84436.1"/>
    </source>
</evidence>
<dbReference type="PANTHER" id="PTHR42058:SF1">
    <property type="entry name" value="G-PROTEIN COUPLED RECEPTORS FAMILY 2 PROFILE 2 DOMAIN-CONTAINING PROTEIN"/>
    <property type="match status" value="1"/>
</dbReference>
<reference evidence="8 9" key="1">
    <citation type="journal article" date="2010" name="Nature">
        <title>Perigord black truffle genome uncovers evolutionary origins and mechanisms of symbiosis.</title>
        <authorList>
            <person name="Martin F."/>
            <person name="Kohler A."/>
            <person name="Murat C."/>
            <person name="Balestrini R."/>
            <person name="Coutinho P.M."/>
            <person name="Jaillon O."/>
            <person name="Montanini B."/>
            <person name="Morin E."/>
            <person name="Noel B."/>
            <person name="Percudani R."/>
            <person name="Porcel B."/>
            <person name="Rubini A."/>
            <person name="Amicucci A."/>
            <person name="Amselem J."/>
            <person name="Anthouard V."/>
            <person name="Arcioni S."/>
            <person name="Artiguenave F."/>
            <person name="Aury J.M."/>
            <person name="Ballario P."/>
            <person name="Bolchi A."/>
            <person name="Brenna A."/>
            <person name="Brun A."/>
            <person name="Buee M."/>
            <person name="Cantarel B."/>
            <person name="Chevalier G."/>
            <person name="Couloux A."/>
            <person name="Da Silva C."/>
            <person name="Denoeud F."/>
            <person name="Duplessis S."/>
            <person name="Ghignone S."/>
            <person name="Hilselberger B."/>
            <person name="Iotti M."/>
            <person name="Marcais B."/>
            <person name="Mello A."/>
            <person name="Miranda M."/>
            <person name="Pacioni G."/>
            <person name="Quesneville H."/>
            <person name="Riccioni C."/>
            <person name="Ruotolo R."/>
            <person name="Splivallo R."/>
            <person name="Stocchi V."/>
            <person name="Tisserant E."/>
            <person name="Viscomi A.R."/>
            <person name="Zambonelli A."/>
            <person name="Zampieri E."/>
            <person name="Henrissat B."/>
            <person name="Lebrun M.H."/>
            <person name="Paolocci F."/>
            <person name="Bonfante P."/>
            <person name="Ottonello S."/>
            <person name="Wincker P."/>
        </authorList>
    </citation>
    <scope>NUCLEOTIDE SEQUENCE [LARGE SCALE GENOMIC DNA]</scope>
    <source>
        <strain evidence="8 9">Mel28</strain>
    </source>
</reference>
<evidence type="ECO:0000256" key="2">
    <source>
        <dbReference type="ARBA" id="ARBA00022692"/>
    </source>
</evidence>
<evidence type="ECO:0000256" key="5">
    <source>
        <dbReference type="SAM" id="MobiDB-lite"/>
    </source>
</evidence>
<sequence>MWGARGGAGLLRHICVRLVNRRVFFPTESEEWLPITNGMAASCPSPFVPGSDYPESGGDTNARICLPMISGGGTCCLPCPRQQWVYPDNFQHLVRYSTNVNIVGVGCCVFMLLSFAILPVECTHRHYLSVCLVLAIMLMQVSFIIPMGSSSTQCFDKITPHDMYSSINCALSGAFLLGGGWCTVMWVFLRTLSLHLQICWQVIPGRRFFLTAQAAGWSIPVVFLAVALSITGVSFRFGESCHINSKAGLQTFWGPLLAVAAASIVTQSITFGYCIQVYLRSLMEEKEATELRSPLPYATSVRTVTAGQAFKRIQRVVVLQWRGIFVVVLILADVVFFATVFLQFDGTTEKTPENVQAGFKWLMCLLQNEGDKGKCLEVAAELVIPEATALAVLFLLSFNGIWALILLGNISIFVGWYNFFKNILVRKKPNDEFVSFNARRPPDDPSYEMLDSVKSPSTPGCFHPAVLKPGQDTSLSLSMPREYNPNTFSALLRGRADSDAYSHPPRLRSESSFSSPPYTPFKDTEATGRTPPAPYSPSKEFDSAGRNPSLSGGQFSPYQDHRADYKSEASDYVSSQPPQYPPDAKIGVAS</sequence>
<dbReference type="InterPro" id="IPR017981">
    <property type="entry name" value="GPCR_2-like_7TM"/>
</dbReference>
<dbReference type="InParanoid" id="D5GIU3"/>
<feature type="transmembrane region" description="Helical" evidence="6">
    <location>
        <begin position="321"/>
        <end position="344"/>
    </location>
</feature>
<evidence type="ECO:0000256" key="6">
    <source>
        <dbReference type="SAM" id="Phobius"/>
    </source>
</evidence>
<dbReference type="KEGG" id="tml:GSTUM_00008690001"/>
<evidence type="ECO:0000256" key="4">
    <source>
        <dbReference type="ARBA" id="ARBA00023136"/>
    </source>
</evidence>
<dbReference type="AlphaFoldDB" id="D5GIU3"/>
<evidence type="ECO:0000313" key="9">
    <source>
        <dbReference type="Proteomes" id="UP000006911"/>
    </source>
</evidence>
<evidence type="ECO:0000256" key="3">
    <source>
        <dbReference type="ARBA" id="ARBA00022989"/>
    </source>
</evidence>
<dbReference type="HOGENOM" id="CLU_026939_1_0_1"/>
<dbReference type="GeneID" id="9185971"/>
<name>D5GIU3_TUBMM</name>
<dbReference type="GO" id="GO:0004930">
    <property type="term" value="F:G protein-coupled receptor activity"/>
    <property type="evidence" value="ECO:0007669"/>
    <property type="project" value="InterPro"/>
</dbReference>
<feature type="transmembrane region" description="Helical" evidence="6">
    <location>
        <begin position="165"/>
        <end position="188"/>
    </location>
</feature>
<keyword evidence="3 6" id="KW-1133">Transmembrane helix</keyword>
<feature type="domain" description="G-protein coupled receptors family 2 profile 2" evidence="7">
    <location>
        <begin position="90"/>
        <end position="265"/>
    </location>
</feature>
<dbReference type="RefSeq" id="XP_002840245.1">
    <property type="nucleotide sequence ID" value="XM_002840199.1"/>
</dbReference>
<dbReference type="Proteomes" id="UP000006911">
    <property type="component" value="Unassembled WGS sequence"/>
</dbReference>
<dbReference type="eggNOG" id="ENOG502RY0W">
    <property type="taxonomic scope" value="Eukaryota"/>
</dbReference>
<organism evidence="8 9">
    <name type="scientific">Tuber melanosporum (strain Mel28)</name>
    <name type="common">Perigord black truffle</name>
    <dbReference type="NCBI Taxonomy" id="656061"/>
    <lineage>
        <taxon>Eukaryota</taxon>
        <taxon>Fungi</taxon>
        <taxon>Dikarya</taxon>
        <taxon>Ascomycota</taxon>
        <taxon>Pezizomycotina</taxon>
        <taxon>Pezizomycetes</taxon>
        <taxon>Pezizales</taxon>
        <taxon>Tuberaceae</taxon>
        <taxon>Tuber</taxon>
    </lineage>
</organism>
<feature type="transmembrane region" description="Helical" evidence="6">
    <location>
        <begin position="127"/>
        <end position="145"/>
    </location>
</feature>
<feature type="compositionally biased region" description="Polar residues" evidence="5">
    <location>
        <begin position="546"/>
        <end position="557"/>
    </location>
</feature>
<feature type="transmembrane region" description="Helical" evidence="6">
    <location>
        <begin position="208"/>
        <end position="232"/>
    </location>
</feature>
<feature type="transmembrane region" description="Helical" evidence="6">
    <location>
        <begin position="100"/>
        <end position="120"/>
    </location>
</feature>
<feature type="compositionally biased region" description="Basic and acidic residues" evidence="5">
    <location>
        <begin position="559"/>
        <end position="569"/>
    </location>
</feature>
<keyword evidence="2 6" id="KW-0812">Transmembrane</keyword>
<dbReference type="Gene3D" id="1.20.1070.10">
    <property type="entry name" value="Rhodopsin 7-helix transmembrane proteins"/>
    <property type="match status" value="1"/>
</dbReference>
<comment type="subcellular location">
    <subcellularLocation>
        <location evidence="1">Membrane</location>
        <topology evidence="1">Multi-pass membrane protein</topology>
    </subcellularLocation>
</comment>
<evidence type="ECO:0000259" key="7">
    <source>
        <dbReference type="PROSITE" id="PS50261"/>
    </source>
</evidence>
<accession>D5GIU3</accession>
<proteinExistence type="predicted"/>